<organism evidence="1 2">
    <name type="scientific">Bosea vestrisii</name>
    <dbReference type="NCBI Taxonomy" id="151416"/>
    <lineage>
        <taxon>Bacteria</taxon>
        <taxon>Pseudomonadati</taxon>
        <taxon>Pseudomonadota</taxon>
        <taxon>Alphaproteobacteria</taxon>
        <taxon>Hyphomicrobiales</taxon>
        <taxon>Boseaceae</taxon>
        <taxon>Bosea</taxon>
    </lineage>
</organism>
<name>A0ABW0H221_9HYPH</name>
<evidence type="ECO:0000313" key="1">
    <source>
        <dbReference type="EMBL" id="MFC5391206.1"/>
    </source>
</evidence>
<comment type="caution">
    <text evidence="1">The sequence shown here is derived from an EMBL/GenBank/DDBJ whole genome shotgun (WGS) entry which is preliminary data.</text>
</comment>
<keyword evidence="2" id="KW-1185">Reference proteome</keyword>
<dbReference type="RefSeq" id="WP_377005961.1">
    <property type="nucleotide sequence ID" value="NZ_JBHSLV010000002.1"/>
</dbReference>
<evidence type="ECO:0000313" key="2">
    <source>
        <dbReference type="Proteomes" id="UP001596104"/>
    </source>
</evidence>
<dbReference type="EMBL" id="JBHSLV010000002">
    <property type="protein sequence ID" value="MFC5391206.1"/>
    <property type="molecule type" value="Genomic_DNA"/>
</dbReference>
<accession>A0ABW0H221</accession>
<dbReference type="Proteomes" id="UP001596104">
    <property type="component" value="Unassembled WGS sequence"/>
</dbReference>
<proteinExistence type="predicted"/>
<gene>
    <name evidence="1" type="ORF">ACFPPC_00950</name>
</gene>
<sequence>MKHDDNEKVMRLHGFTGSAGLPAYLFRCDFEANRGRGEVLWTVERDKAMRFDNPGAALAYWKTPSQTVPLRPDGQPNRPLSAFTIEIVPAEQPASATLCKSAA</sequence>
<reference evidence="2" key="1">
    <citation type="journal article" date="2019" name="Int. J. Syst. Evol. Microbiol.">
        <title>The Global Catalogue of Microorganisms (GCM) 10K type strain sequencing project: providing services to taxonomists for standard genome sequencing and annotation.</title>
        <authorList>
            <consortium name="The Broad Institute Genomics Platform"/>
            <consortium name="The Broad Institute Genome Sequencing Center for Infectious Disease"/>
            <person name="Wu L."/>
            <person name="Ma J."/>
        </authorList>
    </citation>
    <scope>NUCLEOTIDE SEQUENCE [LARGE SCALE GENOMIC DNA]</scope>
    <source>
        <strain evidence="2">CGMCC 1.16326</strain>
    </source>
</reference>
<protein>
    <submittedName>
        <fullName evidence="1">Uncharacterized protein</fullName>
    </submittedName>
</protein>